<dbReference type="STRING" id="1798374.A2Z33_03885"/>
<organism evidence="1 2">
    <name type="scientific">Candidatus Gottesmanbacteria bacterium RBG_16_52_11</name>
    <dbReference type="NCBI Taxonomy" id="1798374"/>
    <lineage>
        <taxon>Bacteria</taxon>
        <taxon>Candidatus Gottesmaniibacteriota</taxon>
    </lineage>
</organism>
<dbReference type="EMBL" id="MFJD01000004">
    <property type="protein sequence ID" value="OGG04262.1"/>
    <property type="molecule type" value="Genomic_DNA"/>
</dbReference>
<name>A0A1F5YWI4_9BACT</name>
<evidence type="ECO:0000313" key="2">
    <source>
        <dbReference type="Proteomes" id="UP000178448"/>
    </source>
</evidence>
<protein>
    <submittedName>
        <fullName evidence="1">Uncharacterized protein</fullName>
    </submittedName>
</protein>
<sequence length="65" mass="7213">MGMISFFSRADIVAIQLSLSILPNNRQMLYPKDTGLFRQIVNSAIDWYIGLLAGPGFYPAIVCFG</sequence>
<dbReference type="AlphaFoldDB" id="A0A1F5YWI4"/>
<proteinExistence type="predicted"/>
<evidence type="ECO:0000313" key="1">
    <source>
        <dbReference type="EMBL" id="OGG04262.1"/>
    </source>
</evidence>
<gene>
    <name evidence="1" type="ORF">A2Z33_03885</name>
</gene>
<reference evidence="1 2" key="1">
    <citation type="journal article" date="2016" name="Nat. Commun.">
        <title>Thousands of microbial genomes shed light on interconnected biogeochemical processes in an aquifer system.</title>
        <authorList>
            <person name="Anantharaman K."/>
            <person name="Brown C.T."/>
            <person name="Hug L.A."/>
            <person name="Sharon I."/>
            <person name="Castelle C.J."/>
            <person name="Probst A.J."/>
            <person name="Thomas B.C."/>
            <person name="Singh A."/>
            <person name="Wilkins M.J."/>
            <person name="Karaoz U."/>
            <person name="Brodie E.L."/>
            <person name="Williams K.H."/>
            <person name="Hubbard S.S."/>
            <person name="Banfield J.F."/>
        </authorList>
    </citation>
    <scope>NUCLEOTIDE SEQUENCE [LARGE SCALE GENOMIC DNA]</scope>
</reference>
<accession>A0A1F5YWI4</accession>
<dbReference type="Proteomes" id="UP000178448">
    <property type="component" value="Unassembled WGS sequence"/>
</dbReference>
<comment type="caution">
    <text evidence="1">The sequence shown here is derived from an EMBL/GenBank/DDBJ whole genome shotgun (WGS) entry which is preliminary data.</text>
</comment>